<dbReference type="AlphaFoldDB" id="G7NYH3"/>
<accession>G7NYH3</accession>
<proteinExistence type="predicted"/>
<dbReference type="EMBL" id="CM001277">
    <property type="protein sequence ID" value="EHH51132.1"/>
    <property type="molecule type" value="Genomic_DNA"/>
</dbReference>
<reference evidence="1" key="1">
    <citation type="journal article" date="2011" name="Nat. Biotechnol.">
        <title>Genome sequencing and comparison of two nonhuman primate animal models, the cynomolgus and Chinese rhesus macaques.</title>
        <authorList>
            <person name="Yan G."/>
            <person name="Zhang G."/>
            <person name="Fang X."/>
            <person name="Zhang Y."/>
            <person name="Li C."/>
            <person name="Ling F."/>
            <person name="Cooper D.N."/>
            <person name="Li Q."/>
            <person name="Li Y."/>
            <person name="van Gool A.J."/>
            <person name="Du H."/>
            <person name="Chen J."/>
            <person name="Chen R."/>
            <person name="Zhang P."/>
            <person name="Huang Z."/>
            <person name="Thompson J.R."/>
            <person name="Meng Y."/>
            <person name="Bai Y."/>
            <person name="Wang J."/>
            <person name="Zhuo M."/>
            <person name="Wang T."/>
            <person name="Huang Y."/>
            <person name="Wei L."/>
            <person name="Li J."/>
            <person name="Wang Z."/>
            <person name="Hu H."/>
            <person name="Yang P."/>
            <person name="Le L."/>
            <person name="Stenson P.D."/>
            <person name="Li B."/>
            <person name="Liu X."/>
            <person name="Ball E.V."/>
            <person name="An N."/>
            <person name="Huang Q."/>
            <person name="Zhang Y."/>
            <person name="Fan W."/>
            <person name="Zhang X."/>
            <person name="Li Y."/>
            <person name="Wang W."/>
            <person name="Katze M.G."/>
            <person name="Su B."/>
            <person name="Nielsen R."/>
            <person name="Yang H."/>
            <person name="Wang J."/>
            <person name="Wang X."/>
            <person name="Wang J."/>
        </authorList>
    </citation>
    <scope>NUCLEOTIDE SEQUENCE [LARGE SCALE GENOMIC DNA]</scope>
    <source>
        <strain evidence="1">CE-4</strain>
    </source>
</reference>
<name>G7NYH3_MACFA</name>
<evidence type="ECO:0000313" key="1">
    <source>
        <dbReference type="EMBL" id="EHH51132.1"/>
    </source>
</evidence>
<feature type="non-terminal residue" evidence="1">
    <location>
        <position position="42"/>
    </location>
</feature>
<dbReference type="Proteomes" id="UP000009130">
    <property type="component" value="Chromosome 2"/>
</dbReference>
<gene>
    <name evidence="1" type="ORF">EGM_10462</name>
</gene>
<feature type="non-terminal residue" evidence="1">
    <location>
        <position position="1"/>
    </location>
</feature>
<sequence length="42" mass="4825">LPPRPADCYVLSRDGVSPRWPGWSQTPDLKRSSRLSLPKCWD</sequence>
<organism>
    <name type="scientific">Macaca fascicularis</name>
    <name type="common">Crab-eating macaque</name>
    <name type="synonym">Cynomolgus monkey</name>
    <dbReference type="NCBI Taxonomy" id="9541"/>
    <lineage>
        <taxon>Eukaryota</taxon>
        <taxon>Metazoa</taxon>
        <taxon>Chordata</taxon>
        <taxon>Craniata</taxon>
        <taxon>Vertebrata</taxon>
        <taxon>Euteleostomi</taxon>
        <taxon>Mammalia</taxon>
        <taxon>Eutheria</taxon>
        <taxon>Euarchontoglires</taxon>
        <taxon>Primates</taxon>
        <taxon>Haplorrhini</taxon>
        <taxon>Catarrhini</taxon>
        <taxon>Cercopithecidae</taxon>
        <taxon>Cercopithecinae</taxon>
        <taxon>Macaca</taxon>
    </lineage>
</organism>
<protein>
    <submittedName>
        <fullName evidence="1">Uncharacterized protein</fullName>
    </submittedName>
</protein>